<dbReference type="PANTHER" id="PTHR42792:SF1">
    <property type="entry name" value="FLAGELLAR HOOK-ASSOCIATED PROTEIN 3"/>
    <property type="match status" value="1"/>
</dbReference>
<comment type="similarity">
    <text evidence="2">Belongs to the bacterial flagellin family.</text>
</comment>
<feature type="domain" description="Flagellin N-terminal" evidence="4">
    <location>
        <begin position="5"/>
        <end position="140"/>
    </location>
</feature>
<dbReference type="NCBIfam" id="TIGR02550">
    <property type="entry name" value="flagell_flgL"/>
    <property type="match status" value="1"/>
</dbReference>
<evidence type="ECO:0000259" key="4">
    <source>
        <dbReference type="Pfam" id="PF00669"/>
    </source>
</evidence>
<dbReference type="InterPro" id="IPR001029">
    <property type="entry name" value="Flagellin_N"/>
</dbReference>
<evidence type="ECO:0000256" key="2">
    <source>
        <dbReference type="ARBA" id="ARBA00005709"/>
    </source>
</evidence>
<accession>A0ABS2MWH7</accession>
<evidence type="ECO:0000313" key="6">
    <source>
        <dbReference type="EMBL" id="MBM7570245.1"/>
    </source>
</evidence>
<dbReference type="Pfam" id="PF00669">
    <property type="entry name" value="Flagellin_N"/>
    <property type="match status" value="1"/>
</dbReference>
<dbReference type="SUPFAM" id="SSF64518">
    <property type="entry name" value="Phase 1 flagellin"/>
    <property type="match status" value="1"/>
</dbReference>
<proteinExistence type="inferred from homology"/>
<evidence type="ECO:0000259" key="5">
    <source>
        <dbReference type="Pfam" id="PF00700"/>
    </source>
</evidence>
<evidence type="ECO:0000256" key="3">
    <source>
        <dbReference type="ARBA" id="ARBA00023143"/>
    </source>
</evidence>
<keyword evidence="6" id="KW-0282">Flagellum</keyword>
<dbReference type="InterPro" id="IPR013384">
    <property type="entry name" value="Flagell_FlgL"/>
</dbReference>
<evidence type="ECO:0000313" key="7">
    <source>
        <dbReference type="Proteomes" id="UP001296943"/>
    </source>
</evidence>
<dbReference type="InterPro" id="IPR046358">
    <property type="entry name" value="Flagellin_C"/>
</dbReference>
<keyword evidence="6" id="KW-0966">Cell projection</keyword>
<protein>
    <submittedName>
        <fullName evidence="6">Flagellar hook-associated protein 3 FlgL</fullName>
    </submittedName>
</protein>
<evidence type="ECO:0000256" key="1">
    <source>
        <dbReference type="ARBA" id="ARBA00004365"/>
    </source>
</evidence>
<feature type="domain" description="Flagellin C-terminal" evidence="5">
    <location>
        <begin position="219"/>
        <end position="302"/>
    </location>
</feature>
<reference evidence="6 7" key="1">
    <citation type="submission" date="2021-01" db="EMBL/GenBank/DDBJ databases">
        <title>Genomic Encyclopedia of Type Strains, Phase IV (KMG-IV): sequencing the most valuable type-strain genomes for metagenomic binning, comparative biology and taxonomic classification.</title>
        <authorList>
            <person name="Goeker M."/>
        </authorList>
    </citation>
    <scope>NUCLEOTIDE SEQUENCE [LARGE SCALE GENOMIC DNA]</scope>
    <source>
        <strain evidence="6 7">DSM 23711</strain>
    </source>
</reference>
<comment type="subcellular location">
    <subcellularLocation>
        <location evidence="1">Bacterial flagellum</location>
    </subcellularLocation>
</comment>
<dbReference type="PANTHER" id="PTHR42792">
    <property type="entry name" value="FLAGELLIN"/>
    <property type="match status" value="1"/>
</dbReference>
<keyword evidence="3" id="KW-0975">Bacterial flagellum</keyword>
<name>A0ABS2MWH7_9BACI</name>
<dbReference type="Proteomes" id="UP001296943">
    <property type="component" value="Unassembled WGS sequence"/>
</dbReference>
<dbReference type="EMBL" id="JAFBDR010000003">
    <property type="protein sequence ID" value="MBM7570245.1"/>
    <property type="molecule type" value="Genomic_DNA"/>
</dbReference>
<gene>
    <name evidence="6" type="ORF">JOC48_000723</name>
</gene>
<organism evidence="6 7">
    <name type="scientific">Aquibacillus albus</name>
    <dbReference type="NCBI Taxonomy" id="1168171"/>
    <lineage>
        <taxon>Bacteria</taxon>
        <taxon>Bacillati</taxon>
        <taxon>Bacillota</taxon>
        <taxon>Bacilli</taxon>
        <taxon>Bacillales</taxon>
        <taxon>Bacillaceae</taxon>
        <taxon>Aquibacillus</taxon>
    </lineage>
</organism>
<dbReference type="InterPro" id="IPR001492">
    <property type="entry name" value="Flagellin"/>
</dbReference>
<dbReference type="Gene3D" id="1.20.1330.10">
    <property type="entry name" value="f41 fragment of flagellin, N-terminal domain"/>
    <property type="match status" value="1"/>
</dbReference>
<keyword evidence="7" id="KW-1185">Reference proteome</keyword>
<comment type="caution">
    <text evidence="6">The sequence shown here is derived from an EMBL/GenBank/DDBJ whole genome shotgun (WGS) entry which is preliminary data.</text>
</comment>
<dbReference type="Pfam" id="PF00700">
    <property type="entry name" value="Flagellin_C"/>
    <property type="match status" value="1"/>
</dbReference>
<keyword evidence="6" id="KW-0969">Cilium</keyword>
<dbReference type="RefSeq" id="WP_204497684.1">
    <property type="nucleotide sequence ID" value="NZ_JAFBDR010000003.1"/>
</dbReference>
<sequence length="303" mass="33704">MRVTQSMLSNNMLRNLSNSYNNLGKYMDQLSTGKKVNRPSDDPVVAMKGMNYRTQVEDIEQYQRNITEVNTWMDNSDAALDEATQALQRLRELAVQGSNGTYEEGQRDNIASEIDQLKEHLVDIANTKVNNKYVFNGTKTTGTPDTNGDLVPPVTVGEDGMVTRTASSEGPVNIEVSDGVRMKVNINPNEVFGEKLFKDIEAFSSALKNDDQQGIQEAIANIDKNIDNVVDERADLGARMNRVELIENRIAGQEITANEMMSDNEDADMEKVIMNLTNQETVHRAALGAGSRVIQPTLLDFLR</sequence>